<dbReference type="Gene3D" id="1.20.1280.50">
    <property type="match status" value="1"/>
</dbReference>
<comment type="caution">
    <text evidence="1">The sequence shown here is derived from an EMBL/GenBank/DDBJ whole genome shotgun (WGS) entry which is preliminary data.</text>
</comment>
<organism evidence="1 2">
    <name type="scientific">Coleophoma cylindrospora</name>
    <dbReference type="NCBI Taxonomy" id="1849047"/>
    <lineage>
        <taxon>Eukaryota</taxon>
        <taxon>Fungi</taxon>
        <taxon>Dikarya</taxon>
        <taxon>Ascomycota</taxon>
        <taxon>Pezizomycotina</taxon>
        <taxon>Leotiomycetes</taxon>
        <taxon>Helotiales</taxon>
        <taxon>Dermateaceae</taxon>
        <taxon>Coleophoma</taxon>
    </lineage>
</organism>
<evidence type="ECO:0000313" key="1">
    <source>
        <dbReference type="EMBL" id="RDW71605.1"/>
    </source>
</evidence>
<dbReference type="STRING" id="1849047.A0A3D8RC63"/>
<keyword evidence="2" id="KW-1185">Reference proteome</keyword>
<proteinExistence type="predicted"/>
<dbReference type="Proteomes" id="UP000256645">
    <property type="component" value="Unassembled WGS sequence"/>
</dbReference>
<sequence length="491" mass="55099">MLPMAEQAAALAKVDLSPKLETADKISQSSGTKELGNLTVHASIEALPNELLGHIFGYLDVPRPSPTKLRDEPTFEATSCDTASTKAISLVSKRWRTIVFASLFKHARILTSKSWLFDATWRNEIQPFVDFAVQRSLHDIVQSFAICVPTIKLTEFSLSKLPFPGLENIWQMLFRCIDPEEILIVGPPQALGALTACYVELGDAYIYDCPYQYLHLRRSPDVAVKTVEEFEAEFHLNPDGTETKVQTEKCDEGRKDVENSASNYRPSPLVAETFPERSAGPRVPAERSTLFQIRPWHSLLLNEGSFIKSYTVVDDIVFKGAPSIITDLVGAPDDHFSDASDGLISGTVREFSYIGIFPPESHFRRFAEHLPRIDSLYMQLVPRNNILDDEERMQGVVQDELWLERNSCYASVMRELFNTPPTNNFAYLREFESGDTVDQDAWLMAVEFVKRAGRGFGWSVARDGVFVREVKDGEGNASSEPEFPTALSVTN</sequence>
<reference evidence="1 2" key="1">
    <citation type="journal article" date="2018" name="IMA Fungus">
        <title>IMA Genome-F 9: Draft genome sequence of Annulohypoxylon stygium, Aspergillus mulundensis, Berkeleyomyces basicola (syn. Thielaviopsis basicola), Ceratocystis smalleyi, two Cercospora beticola strains, Coleophoma cylindrospora, Fusarium fracticaudum, Phialophora cf. hyalina, and Morchella septimelata.</title>
        <authorList>
            <person name="Wingfield B.D."/>
            <person name="Bills G.F."/>
            <person name="Dong Y."/>
            <person name="Huang W."/>
            <person name="Nel W.J."/>
            <person name="Swalarsk-Parry B.S."/>
            <person name="Vaghefi N."/>
            <person name="Wilken P.M."/>
            <person name="An Z."/>
            <person name="de Beer Z.W."/>
            <person name="De Vos L."/>
            <person name="Chen L."/>
            <person name="Duong T.A."/>
            <person name="Gao Y."/>
            <person name="Hammerbacher A."/>
            <person name="Kikkert J.R."/>
            <person name="Li Y."/>
            <person name="Li H."/>
            <person name="Li K."/>
            <person name="Li Q."/>
            <person name="Liu X."/>
            <person name="Ma X."/>
            <person name="Naidoo K."/>
            <person name="Pethybridge S.J."/>
            <person name="Sun J."/>
            <person name="Steenkamp E.T."/>
            <person name="van der Nest M.A."/>
            <person name="van Wyk S."/>
            <person name="Wingfield M.J."/>
            <person name="Xiong C."/>
            <person name="Yue Q."/>
            <person name="Zhang X."/>
        </authorList>
    </citation>
    <scope>NUCLEOTIDE SEQUENCE [LARGE SCALE GENOMIC DNA]</scope>
    <source>
        <strain evidence="1 2">BP6252</strain>
    </source>
</reference>
<dbReference type="AlphaFoldDB" id="A0A3D8RC63"/>
<accession>A0A3D8RC63</accession>
<dbReference type="EMBL" id="PDLM01000008">
    <property type="protein sequence ID" value="RDW71605.1"/>
    <property type="molecule type" value="Genomic_DNA"/>
</dbReference>
<protein>
    <submittedName>
        <fullName evidence="1">Uncharacterized protein</fullName>
    </submittedName>
</protein>
<evidence type="ECO:0000313" key="2">
    <source>
        <dbReference type="Proteomes" id="UP000256645"/>
    </source>
</evidence>
<dbReference type="OrthoDB" id="5296720at2759"/>
<gene>
    <name evidence="1" type="ORF">BP6252_08168</name>
</gene>
<name>A0A3D8RC63_9HELO</name>